<reference evidence="2" key="1">
    <citation type="submission" date="2021-04" db="EMBL/GenBank/DDBJ databases">
        <authorList>
            <person name="Tunstrom K."/>
        </authorList>
    </citation>
    <scope>NUCLEOTIDE SEQUENCE</scope>
</reference>
<organism evidence="2 3">
    <name type="scientific">Parnassius apollo</name>
    <name type="common">Apollo butterfly</name>
    <name type="synonym">Papilio apollo</name>
    <dbReference type="NCBI Taxonomy" id="110799"/>
    <lineage>
        <taxon>Eukaryota</taxon>
        <taxon>Metazoa</taxon>
        <taxon>Ecdysozoa</taxon>
        <taxon>Arthropoda</taxon>
        <taxon>Hexapoda</taxon>
        <taxon>Insecta</taxon>
        <taxon>Pterygota</taxon>
        <taxon>Neoptera</taxon>
        <taxon>Endopterygota</taxon>
        <taxon>Lepidoptera</taxon>
        <taxon>Glossata</taxon>
        <taxon>Ditrysia</taxon>
        <taxon>Papilionoidea</taxon>
        <taxon>Papilionidae</taxon>
        <taxon>Parnassiinae</taxon>
        <taxon>Parnassini</taxon>
        <taxon>Parnassius</taxon>
        <taxon>Parnassius</taxon>
    </lineage>
</organism>
<evidence type="ECO:0000313" key="2">
    <source>
        <dbReference type="EMBL" id="CAG4946384.1"/>
    </source>
</evidence>
<proteinExistence type="predicted"/>
<gene>
    <name evidence="2" type="ORF">PAPOLLO_LOCUS3297</name>
</gene>
<dbReference type="AlphaFoldDB" id="A0A8S3W8K9"/>
<dbReference type="EMBL" id="CAJQZP010000212">
    <property type="protein sequence ID" value="CAG4946384.1"/>
    <property type="molecule type" value="Genomic_DNA"/>
</dbReference>
<feature type="compositionally biased region" description="Low complexity" evidence="1">
    <location>
        <begin position="94"/>
        <end position="104"/>
    </location>
</feature>
<comment type="caution">
    <text evidence="2">The sequence shown here is derived from an EMBL/GenBank/DDBJ whole genome shotgun (WGS) entry which is preliminary data.</text>
</comment>
<feature type="region of interest" description="Disordered" evidence="1">
    <location>
        <begin position="1"/>
        <end position="48"/>
    </location>
</feature>
<feature type="region of interest" description="Disordered" evidence="1">
    <location>
        <begin position="93"/>
        <end position="169"/>
    </location>
</feature>
<evidence type="ECO:0000313" key="3">
    <source>
        <dbReference type="Proteomes" id="UP000691718"/>
    </source>
</evidence>
<evidence type="ECO:0000256" key="1">
    <source>
        <dbReference type="SAM" id="MobiDB-lite"/>
    </source>
</evidence>
<feature type="compositionally biased region" description="Polar residues" evidence="1">
    <location>
        <begin position="1"/>
        <end position="28"/>
    </location>
</feature>
<feature type="compositionally biased region" description="Polar residues" evidence="1">
    <location>
        <begin position="117"/>
        <end position="138"/>
    </location>
</feature>
<accession>A0A8S3W8K9</accession>
<protein>
    <submittedName>
        <fullName evidence="2">(apollo) hypothetical protein</fullName>
    </submittedName>
</protein>
<dbReference type="OrthoDB" id="10023951at2759"/>
<keyword evidence="3" id="KW-1185">Reference proteome</keyword>
<feature type="compositionally biased region" description="Basic residues" evidence="1">
    <location>
        <begin position="142"/>
        <end position="169"/>
    </location>
</feature>
<dbReference type="Proteomes" id="UP000691718">
    <property type="component" value="Unassembled WGS sequence"/>
</dbReference>
<name>A0A8S3W8K9_PARAO</name>
<feature type="compositionally biased region" description="Basic and acidic residues" evidence="1">
    <location>
        <begin position="105"/>
        <end position="115"/>
    </location>
</feature>
<sequence length="169" mass="18706">MPSTSGRVTRSQSIKTNSQITQKNSKGSKSAKHLHSFAPSNASFKPPELTTITKLPTLARVQNKKKKIDITFDPVVPDVSQTKALLNLEISNGSSTKSATTASKVIDKSVKEEYPKTSIQKKILHNSTSNSDMESLSTKIFPKSKNKTPRKSKRSGYKKQHTQKSYTKK</sequence>